<evidence type="ECO:0000313" key="3">
    <source>
        <dbReference type="EMBL" id="SPD24847.1"/>
    </source>
</evidence>
<evidence type="ECO:0000259" key="2">
    <source>
        <dbReference type="Pfam" id="PF13966"/>
    </source>
</evidence>
<feature type="region of interest" description="Disordered" evidence="1">
    <location>
        <begin position="377"/>
        <end position="454"/>
    </location>
</feature>
<evidence type="ECO:0000256" key="1">
    <source>
        <dbReference type="SAM" id="MobiDB-lite"/>
    </source>
</evidence>
<dbReference type="InterPro" id="IPR026960">
    <property type="entry name" value="RVT-Znf"/>
</dbReference>
<dbReference type="PANTHER" id="PTHR31149:SF10">
    <property type="entry name" value="OS05G0100900 PROTEIN"/>
    <property type="match status" value="1"/>
</dbReference>
<feature type="domain" description="Reverse transcriptase zinc-binding" evidence="2">
    <location>
        <begin position="523"/>
        <end position="601"/>
    </location>
</feature>
<dbReference type="EMBL" id="OIVN01006013">
    <property type="protein sequence ID" value="SPD24847.1"/>
    <property type="molecule type" value="Genomic_DNA"/>
</dbReference>
<dbReference type="AlphaFoldDB" id="A0A2N9IGC7"/>
<proteinExistence type="predicted"/>
<gene>
    <name evidence="3" type="ORF">FSB_LOCUS52729</name>
</gene>
<feature type="compositionally biased region" description="Polar residues" evidence="1">
    <location>
        <begin position="413"/>
        <end position="435"/>
    </location>
</feature>
<dbReference type="Pfam" id="PF13966">
    <property type="entry name" value="zf-RVT"/>
    <property type="match status" value="1"/>
</dbReference>
<accession>A0A2N9IGC7</accession>
<reference evidence="3" key="1">
    <citation type="submission" date="2018-02" db="EMBL/GenBank/DDBJ databases">
        <authorList>
            <person name="Cohen D.B."/>
            <person name="Kent A.D."/>
        </authorList>
    </citation>
    <scope>NUCLEOTIDE SEQUENCE</scope>
</reference>
<protein>
    <recommendedName>
        <fullName evidence="2">Reverse transcriptase zinc-binding domain-containing protein</fullName>
    </recommendedName>
</protein>
<sequence>MWFFRECQEVETRGPAISILVPCCYGAVESPFISYWEWALHYGFLGWLPSGDSYAISGLKINMGKSELVLVGDVVMVEDIAGILGCKFSSLPMTYLGLPLGSGYEETAVWPDLLLKRGLFGVGWLSSNMVAWGGGGDWCSCSVSGPYGGGGGDGVLAPYPPYDFGRQSVKGGLPSLGLLDIRLEMAPPSNSGRTSGVDWELESITLFMDLLYSMEIRHNEADIMCWQSSSRKIFEVNSFYKLLQSGTDQSFPWRVVWKLKAPSKVSFFIWTAALVVWVMPRGVLGVLQCWPRFSRRPAGAIWGLIPHCIMWSLWHERNSRRFEGCEQPIHDLKKSVLFTLSEWTAAQGLVSNSTLNPAARDIPVQLAVTQSEVHAAHYGGETTSRQVTFREPVSNSEMDDPESEVNQNERESSANWGSGSSPYTTAIDDPSSSYSPFLPPVLEEPSSSFSEAADEDPLPAIEGLQISGEAVPGQELQACGYSINGTTSCNFEWVRHLEDGSVNYIEGAKQPNYLVTADDVDTYLAIEVQPLDNRKRKSIWKAKVPPRVAFFSWTAALGRILTAENLRRRRVIIVSWCCLCKVDGESVDHLLLHCAYAKELWDLVFAMFGIAWMMPATVRDLFDCWLGKMGNGICVPLRAVRSMWLS</sequence>
<organism evidence="3">
    <name type="scientific">Fagus sylvatica</name>
    <name type="common">Beechnut</name>
    <dbReference type="NCBI Taxonomy" id="28930"/>
    <lineage>
        <taxon>Eukaryota</taxon>
        <taxon>Viridiplantae</taxon>
        <taxon>Streptophyta</taxon>
        <taxon>Embryophyta</taxon>
        <taxon>Tracheophyta</taxon>
        <taxon>Spermatophyta</taxon>
        <taxon>Magnoliopsida</taxon>
        <taxon>eudicotyledons</taxon>
        <taxon>Gunneridae</taxon>
        <taxon>Pentapetalae</taxon>
        <taxon>rosids</taxon>
        <taxon>fabids</taxon>
        <taxon>Fagales</taxon>
        <taxon>Fagaceae</taxon>
        <taxon>Fagus</taxon>
    </lineage>
</organism>
<dbReference type="Gene3D" id="2.60.40.2700">
    <property type="match status" value="1"/>
</dbReference>
<dbReference type="FunFam" id="2.60.40.2700:FF:000001">
    <property type="entry name" value="Transmembrane protein"/>
    <property type="match status" value="1"/>
</dbReference>
<dbReference type="PANTHER" id="PTHR31149">
    <property type="entry name" value="EXPRESSED PROTEIN"/>
    <property type="match status" value="1"/>
</dbReference>
<name>A0A2N9IGC7_FAGSY</name>
<dbReference type="GO" id="GO:0005886">
    <property type="term" value="C:plasma membrane"/>
    <property type="evidence" value="ECO:0007669"/>
    <property type="project" value="TreeGrafter"/>
</dbReference>